<dbReference type="Pfam" id="PF12796">
    <property type="entry name" value="Ank_2"/>
    <property type="match status" value="2"/>
</dbReference>
<dbReference type="Gene3D" id="1.25.40.20">
    <property type="entry name" value="Ankyrin repeat-containing domain"/>
    <property type="match status" value="3"/>
</dbReference>
<comment type="caution">
    <text evidence="4">The sequence shown here is derived from an EMBL/GenBank/DDBJ whole genome shotgun (WGS) entry which is preliminary data.</text>
</comment>
<evidence type="ECO:0000256" key="1">
    <source>
        <dbReference type="ARBA" id="ARBA00022737"/>
    </source>
</evidence>
<keyword evidence="5" id="KW-1185">Reference proteome</keyword>
<evidence type="ECO:0000256" key="3">
    <source>
        <dbReference type="PROSITE-ProRule" id="PRU00023"/>
    </source>
</evidence>
<organism evidence="4 5">
    <name type="scientific">Skeletonema marinoi</name>
    <dbReference type="NCBI Taxonomy" id="267567"/>
    <lineage>
        <taxon>Eukaryota</taxon>
        <taxon>Sar</taxon>
        <taxon>Stramenopiles</taxon>
        <taxon>Ochrophyta</taxon>
        <taxon>Bacillariophyta</taxon>
        <taxon>Coscinodiscophyceae</taxon>
        <taxon>Thalassiosirophycidae</taxon>
        <taxon>Thalassiosirales</taxon>
        <taxon>Skeletonemataceae</taxon>
        <taxon>Skeletonema</taxon>
        <taxon>Skeletonema marinoi-dohrnii complex</taxon>
    </lineage>
</organism>
<reference evidence="4" key="1">
    <citation type="submission" date="2023-06" db="EMBL/GenBank/DDBJ databases">
        <title>Survivors Of The Sea: Transcriptome response of Skeletonema marinoi to long-term dormancy.</title>
        <authorList>
            <person name="Pinder M.I.M."/>
            <person name="Kourtchenko O."/>
            <person name="Robertson E.K."/>
            <person name="Larsson T."/>
            <person name="Maumus F."/>
            <person name="Osuna-Cruz C.M."/>
            <person name="Vancaester E."/>
            <person name="Stenow R."/>
            <person name="Vandepoele K."/>
            <person name="Ploug H."/>
            <person name="Bruchert V."/>
            <person name="Godhe A."/>
            <person name="Topel M."/>
        </authorList>
    </citation>
    <scope>NUCLEOTIDE SEQUENCE</scope>
    <source>
        <strain evidence="4">R05AC</strain>
    </source>
</reference>
<keyword evidence="1" id="KW-0677">Repeat</keyword>
<dbReference type="SUPFAM" id="SSF48403">
    <property type="entry name" value="Ankyrin repeat"/>
    <property type="match status" value="1"/>
</dbReference>
<dbReference type="PANTHER" id="PTHR24198">
    <property type="entry name" value="ANKYRIN REPEAT AND PROTEIN KINASE DOMAIN-CONTAINING PROTEIN"/>
    <property type="match status" value="1"/>
</dbReference>
<keyword evidence="2 3" id="KW-0040">ANK repeat</keyword>
<accession>A0AAD9D529</accession>
<protein>
    <submittedName>
        <fullName evidence="4">Ankyrin repeat domain-containing protein</fullName>
    </submittedName>
</protein>
<sequence>MTVNIIQLLIDAAPDSVRSVDIKGWMPLHYLCENIHIDDAASLAILELLILKCPEAIRHANNDGELPIHLVGGWKSPEFCRNLIEAYPGSQRIAEANGLLPLYWACSYNTRATVEYLYKLYPDAINHTSRGFYPIHYAITGVKQRVHPIAALEVVKYLLDCDPNVKLQKIRGKSLLHYACRKRYNDSNIDAALEIIEAIYDTHPEAIEENRIASDIQRYHQQVQTFINSQLVYSRQAKDRHVMTTPDDNGRLPLHTALQNNVRLGSIKLLVKGNPHSLQTPDNSGTLTLHMACQHHNSANVIQYLVGLDATTLDAVDREGNTALHYACHYARHEIIVLLLDKFDAVSVSKRNSQNKLPIDLLWESNEVEDRESVEYTESVFRLLAAYPETLMNIGIQKPLSAFNACPGQSGRKRKFGEE</sequence>
<dbReference type="EMBL" id="JATAAI010000041">
    <property type="protein sequence ID" value="KAK1734112.1"/>
    <property type="molecule type" value="Genomic_DNA"/>
</dbReference>
<dbReference type="AlphaFoldDB" id="A0AAD9D529"/>
<dbReference type="Proteomes" id="UP001224775">
    <property type="component" value="Unassembled WGS sequence"/>
</dbReference>
<dbReference type="InterPro" id="IPR036770">
    <property type="entry name" value="Ankyrin_rpt-contain_sf"/>
</dbReference>
<name>A0AAD9D529_9STRA</name>
<dbReference type="SMART" id="SM00248">
    <property type="entry name" value="ANK"/>
    <property type="match status" value="8"/>
</dbReference>
<dbReference type="PROSITE" id="PS50297">
    <property type="entry name" value="ANK_REP_REGION"/>
    <property type="match status" value="1"/>
</dbReference>
<evidence type="ECO:0000256" key="2">
    <source>
        <dbReference type="ARBA" id="ARBA00023043"/>
    </source>
</evidence>
<dbReference type="InterPro" id="IPR002110">
    <property type="entry name" value="Ankyrin_rpt"/>
</dbReference>
<proteinExistence type="predicted"/>
<evidence type="ECO:0000313" key="4">
    <source>
        <dbReference type="EMBL" id="KAK1734112.1"/>
    </source>
</evidence>
<gene>
    <name evidence="4" type="ORF">QTG54_015115</name>
</gene>
<feature type="repeat" description="ANK" evidence="3">
    <location>
        <begin position="319"/>
        <end position="351"/>
    </location>
</feature>
<dbReference type="PANTHER" id="PTHR24198:SF165">
    <property type="entry name" value="ANKYRIN REPEAT-CONTAINING PROTEIN-RELATED"/>
    <property type="match status" value="1"/>
</dbReference>
<dbReference type="PROSITE" id="PS50088">
    <property type="entry name" value="ANK_REPEAT"/>
    <property type="match status" value="1"/>
</dbReference>
<evidence type="ECO:0000313" key="5">
    <source>
        <dbReference type="Proteomes" id="UP001224775"/>
    </source>
</evidence>